<comment type="caution">
    <text evidence="2">The sequence shown here is derived from an EMBL/GenBank/DDBJ whole genome shotgun (WGS) entry which is preliminary data.</text>
</comment>
<dbReference type="Proteomes" id="UP000614047">
    <property type="component" value="Unassembled WGS sequence"/>
</dbReference>
<organism evidence="2 3">
    <name type="scientific">Actinomadura viridis</name>
    <dbReference type="NCBI Taxonomy" id="58110"/>
    <lineage>
        <taxon>Bacteria</taxon>
        <taxon>Bacillati</taxon>
        <taxon>Actinomycetota</taxon>
        <taxon>Actinomycetes</taxon>
        <taxon>Streptosporangiales</taxon>
        <taxon>Thermomonosporaceae</taxon>
        <taxon>Actinomadura</taxon>
    </lineage>
</organism>
<dbReference type="InterPro" id="IPR007278">
    <property type="entry name" value="DUF397"/>
</dbReference>
<dbReference type="EMBL" id="JADOUA010000001">
    <property type="protein sequence ID" value="MBG6089536.1"/>
    <property type="molecule type" value="Genomic_DNA"/>
</dbReference>
<feature type="domain" description="DUF397" evidence="1">
    <location>
        <begin position="8"/>
        <end position="61"/>
    </location>
</feature>
<evidence type="ECO:0000313" key="2">
    <source>
        <dbReference type="EMBL" id="MBG6089536.1"/>
    </source>
</evidence>
<evidence type="ECO:0000259" key="1">
    <source>
        <dbReference type="Pfam" id="PF04149"/>
    </source>
</evidence>
<name>A0A931DL31_9ACTN</name>
<sequence>MEKDMTMQWRKSSASGDATDEACVEVAGLNGAVGVRDSKDPDGDRLAVSESAFGTLVRRIKEGALDLP</sequence>
<gene>
    <name evidence="2" type="ORF">IW256_003649</name>
</gene>
<protein>
    <recommendedName>
        <fullName evidence="1">DUF397 domain-containing protein</fullName>
    </recommendedName>
</protein>
<dbReference type="Pfam" id="PF04149">
    <property type="entry name" value="DUF397"/>
    <property type="match status" value="1"/>
</dbReference>
<evidence type="ECO:0000313" key="3">
    <source>
        <dbReference type="Proteomes" id="UP000614047"/>
    </source>
</evidence>
<dbReference type="RefSeq" id="WP_307828936.1">
    <property type="nucleotide sequence ID" value="NZ_BAABES010000004.1"/>
</dbReference>
<proteinExistence type="predicted"/>
<keyword evidence="3" id="KW-1185">Reference proteome</keyword>
<accession>A0A931DL31</accession>
<dbReference type="AlphaFoldDB" id="A0A931DL31"/>
<reference evidence="2" key="1">
    <citation type="submission" date="2020-11" db="EMBL/GenBank/DDBJ databases">
        <title>Sequencing the genomes of 1000 actinobacteria strains.</title>
        <authorList>
            <person name="Klenk H.-P."/>
        </authorList>
    </citation>
    <scope>NUCLEOTIDE SEQUENCE</scope>
    <source>
        <strain evidence="2">DSM 43175</strain>
    </source>
</reference>